<feature type="transmembrane region" description="Helical" evidence="1">
    <location>
        <begin position="73"/>
        <end position="95"/>
    </location>
</feature>
<organism evidence="3 4">
    <name type="scientific">Mycoplasmopsis gallinacea</name>
    <dbReference type="NCBI Taxonomy" id="29556"/>
    <lineage>
        <taxon>Bacteria</taxon>
        <taxon>Bacillati</taxon>
        <taxon>Mycoplasmatota</taxon>
        <taxon>Mycoplasmoidales</taxon>
        <taxon>Metamycoplasmataceae</taxon>
        <taxon>Mycoplasmopsis</taxon>
    </lineage>
</organism>
<keyword evidence="3" id="KW-0808">Transferase</keyword>
<feature type="transmembrane region" description="Helical" evidence="1">
    <location>
        <begin position="316"/>
        <end position="341"/>
    </location>
</feature>
<keyword evidence="1" id="KW-1133">Transmembrane helix</keyword>
<dbReference type="InterPro" id="IPR036259">
    <property type="entry name" value="MFS_trans_sf"/>
</dbReference>
<name>A0A449A3N9_9BACT</name>
<dbReference type="PANTHER" id="PTHR43861:SF1">
    <property type="entry name" value="TRANS-ACONITATE 2-METHYLTRANSFERASE"/>
    <property type="match status" value="1"/>
</dbReference>
<reference evidence="3 4" key="1">
    <citation type="submission" date="2019-01" db="EMBL/GenBank/DDBJ databases">
        <authorList>
            <consortium name="Pathogen Informatics"/>
        </authorList>
    </citation>
    <scope>NUCLEOTIDE SEQUENCE [LARGE SCALE GENOMIC DNA]</scope>
    <source>
        <strain evidence="3 4">NCTC10183</strain>
    </source>
</reference>
<feature type="transmembrane region" description="Helical" evidence="1">
    <location>
        <begin position="220"/>
        <end position="239"/>
    </location>
</feature>
<dbReference type="GO" id="GO:0032259">
    <property type="term" value="P:methylation"/>
    <property type="evidence" value="ECO:0007669"/>
    <property type="project" value="UniProtKB-KW"/>
</dbReference>
<dbReference type="EMBL" id="LR214950">
    <property type="protein sequence ID" value="VEU58838.1"/>
    <property type="molecule type" value="Genomic_DNA"/>
</dbReference>
<evidence type="ECO:0000259" key="2">
    <source>
        <dbReference type="Pfam" id="PF13847"/>
    </source>
</evidence>
<dbReference type="SUPFAM" id="SSF53335">
    <property type="entry name" value="S-adenosyl-L-methionine-dependent methyltransferases"/>
    <property type="match status" value="1"/>
</dbReference>
<dbReference type="InterPro" id="IPR011701">
    <property type="entry name" value="MFS"/>
</dbReference>
<protein>
    <submittedName>
        <fullName evidence="3">N5-glutamine S-adenosyl-L-methionine-dependent methyltransferase</fullName>
    </submittedName>
</protein>
<feature type="transmembrane region" description="Helical" evidence="1">
    <location>
        <begin position="290"/>
        <end position="310"/>
    </location>
</feature>
<dbReference type="CDD" id="cd02440">
    <property type="entry name" value="AdoMet_MTases"/>
    <property type="match status" value="1"/>
</dbReference>
<evidence type="ECO:0000313" key="3">
    <source>
        <dbReference type="EMBL" id="VEU58838.1"/>
    </source>
</evidence>
<dbReference type="InterPro" id="IPR029063">
    <property type="entry name" value="SAM-dependent_MTases_sf"/>
</dbReference>
<evidence type="ECO:0000256" key="1">
    <source>
        <dbReference type="SAM" id="Phobius"/>
    </source>
</evidence>
<keyword evidence="4" id="KW-1185">Reference proteome</keyword>
<dbReference type="AlphaFoldDB" id="A0A449A3N9"/>
<dbReference type="Pfam" id="PF13847">
    <property type="entry name" value="Methyltransf_31"/>
    <property type="match status" value="1"/>
</dbReference>
<sequence>MKTTWKTNLIKYISAISVSSIGSEAFKLGSSLYIYKITGDFWFVTMMYLLIQLPSVIVYLLSSKIINLFKDKTILFVSDIISSLVLFILLIVQFFLSEKLNSNEFSIILIIVSCLLGFIHSYRFIHLKNILYYVAPDEKALSKFNLGNSLSLSISFVLSPIFSLFIYKSLPFYCLVIFNIFTYIASSMFYLSIKTSKLAYIFDKDFNDNINVEKSKKIKFYSWMFILLFSVVIGIILYPKQSGLIQFFKYTEKYEYNEWSFFLTICMSFFGMVGVIIGFIISHFSKSKNYLNPATIILSIATLNIVWIFISLSRNMLVTLVVYIVINSFQQLLFSLALPIFYNISYQIFDKKKFHMQNGISLTIRIVVSSLFIILFTWINNLLSYFWAFLTYSLILLVISLLIYVFYFMLFANKDKYYSNKNIYDRYLEYSKYGLWNSEKNIVSNYFPDREKDFKILDIGCGMGRTTFALKKLYPNSQIDAIDISEEFIQYCNSLKENNRIKFYHQSITSSFKGSRKYDLIIFPFNGFTNIIKEKEIHKTFQNIYKLLKNDGVFILTTHYLYSKPEYENYWKNIVKIDELELFDDKKVLTTTEFGVSISNRFYSVKNIINLANTHNFVVDKMFNRNEEEEPDWVKTISTPVTFYCLKKKGVK</sequence>
<dbReference type="PANTHER" id="PTHR43861">
    <property type="entry name" value="TRANS-ACONITATE 2-METHYLTRANSFERASE-RELATED"/>
    <property type="match status" value="1"/>
</dbReference>
<proteinExistence type="predicted"/>
<feature type="transmembrane region" description="Helical" evidence="1">
    <location>
        <begin position="259"/>
        <end position="281"/>
    </location>
</feature>
<dbReference type="Pfam" id="PF07690">
    <property type="entry name" value="MFS_1"/>
    <property type="match status" value="1"/>
</dbReference>
<feature type="transmembrane region" description="Helical" evidence="1">
    <location>
        <begin position="172"/>
        <end position="191"/>
    </location>
</feature>
<evidence type="ECO:0000313" key="4">
    <source>
        <dbReference type="Proteomes" id="UP000290568"/>
    </source>
</evidence>
<feature type="domain" description="Methyltransferase" evidence="2">
    <location>
        <begin position="451"/>
        <end position="566"/>
    </location>
</feature>
<dbReference type="InterPro" id="IPR025714">
    <property type="entry name" value="Methyltranfer_dom"/>
</dbReference>
<dbReference type="Proteomes" id="UP000290568">
    <property type="component" value="Chromosome"/>
</dbReference>
<dbReference type="SUPFAM" id="SSF103473">
    <property type="entry name" value="MFS general substrate transporter"/>
    <property type="match status" value="1"/>
</dbReference>
<feature type="transmembrane region" description="Helical" evidence="1">
    <location>
        <begin position="41"/>
        <end position="61"/>
    </location>
</feature>
<feature type="transmembrane region" description="Helical" evidence="1">
    <location>
        <begin position="362"/>
        <end position="379"/>
    </location>
</feature>
<dbReference type="OrthoDB" id="9804312at2"/>
<feature type="transmembrane region" description="Helical" evidence="1">
    <location>
        <begin position="385"/>
        <end position="411"/>
    </location>
</feature>
<feature type="transmembrane region" description="Helical" evidence="1">
    <location>
        <begin position="12"/>
        <end position="35"/>
    </location>
</feature>
<gene>
    <name evidence="3" type="ORF">NCTC10183_00624</name>
</gene>
<keyword evidence="3" id="KW-0489">Methyltransferase</keyword>
<accession>A0A449A3N9</accession>
<keyword evidence="1" id="KW-0812">Transmembrane</keyword>
<feature type="transmembrane region" description="Helical" evidence="1">
    <location>
        <begin position="146"/>
        <end position="166"/>
    </location>
</feature>
<dbReference type="RefSeq" id="WP_129620460.1">
    <property type="nucleotide sequence ID" value="NZ_LR214950.1"/>
</dbReference>
<dbReference type="Gene3D" id="1.20.1250.20">
    <property type="entry name" value="MFS general substrate transporter like domains"/>
    <property type="match status" value="1"/>
</dbReference>
<dbReference type="GO" id="GO:0022857">
    <property type="term" value="F:transmembrane transporter activity"/>
    <property type="evidence" value="ECO:0007669"/>
    <property type="project" value="InterPro"/>
</dbReference>
<dbReference type="GO" id="GO:0008168">
    <property type="term" value="F:methyltransferase activity"/>
    <property type="evidence" value="ECO:0007669"/>
    <property type="project" value="UniProtKB-KW"/>
</dbReference>
<keyword evidence="1" id="KW-0472">Membrane</keyword>
<feature type="transmembrane region" description="Helical" evidence="1">
    <location>
        <begin position="107"/>
        <end position="125"/>
    </location>
</feature>
<dbReference type="Gene3D" id="3.40.50.150">
    <property type="entry name" value="Vaccinia Virus protein VP39"/>
    <property type="match status" value="1"/>
</dbReference>